<organism evidence="2 3">
    <name type="scientific">Microbacterium koreense</name>
    <dbReference type="NCBI Taxonomy" id="323761"/>
    <lineage>
        <taxon>Bacteria</taxon>
        <taxon>Bacillati</taxon>
        <taxon>Actinomycetota</taxon>
        <taxon>Actinomycetes</taxon>
        <taxon>Micrococcales</taxon>
        <taxon>Microbacteriaceae</taxon>
        <taxon>Microbacterium</taxon>
    </lineage>
</organism>
<keyword evidence="3" id="KW-1185">Reference proteome</keyword>
<evidence type="ECO:0000256" key="1">
    <source>
        <dbReference type="ARBA" id="ARBA00021948"/>
    </source>
</evidence>
<protein>
    <recommendedName>
        <fullName evidence="1">Probable 2-phosphosulfolactate phosphatase</fullName>
    </recommendedName>
</protein>
<dbReference type="EMBL" id="JBHTIM010000001">
    <property type="protein sequence ID" value="MFD0779710.1"/>
    <property type="molecule type" value="Genomic_DNA"/>
</dbReference>
<proteinExistence type="predicted"/>
<name>A0ABW2ZM96_9MICO</name>
<accession>A0ABW2ZM96</accession>
<reference evidence="3" key="1">
    <citation type="journal article" date="2019" name="Int. J. Syst. Evol. Microbiol.">
        <title>The Global Catalogue of Microorganisms (GCM) 10K type strain sequencing project: providing services to taxonomists for standard genome sequencing and annotation.</title>
        <authorList>
            <consortium name="The Broad Institute Genomics Platform"/>
            <consortium name="The Broad Institute Genome Sequencing Center for Infectious Disease"/>
            <person name="Wu L."/>
            <person name="Ma J."/>
        </authorList>
    </citation>
    <scope>NUCLEOTIDE SEQUENCE [LARGE SCALE GENOMIC DNA]</scope>
    <source>
        <strain evidence="3">CCUG 50754</strain>
    </source>
</reference>
<dbReference type="Proteomes" id="UP001597042">
    <property type="component" value="Unassembled WGS sequence"/>
</dbReference>
<sequence>MTSFDQHRYQVRLEWGAAGIARLAPADVVVIVDVLPTVEDPPGVGRDAARIVAVAESTGARVVHGDIRTAGAVARELLAEQGRRAARTSISVIAAGEQTSDGGMRVTVEDLLGAGAIIDALGALGIDHTSPEAAAACEAYRGLRPALRHLLAASGSGLALSEAGGRDRVHAAAIVDATAENGSPAEV</sequence>
<gene>
    <name evidence="2" type="ORF">ACFQZV_00165</name>
</gene>
<dbReference type="SUPFAM" id="SSF142823">
    <property type="entry name" value="ComB-like"/>
    <property type="match status" value="1"/>
</dbReference>
<dbReference type="InterPro" id="IPR036702">
    <property type="entry name" value="ComB-like_sf"/>
</dbReference>
<dbReference type="RefSeq" id="WP_378754118.1">
    <property type="nucleotide sequence ID" value="NZ_JBHSSV010000029.1"/>
</dbReference>
<comment type="caution">
    <text evidence="2">The sequence shown here is derived from an EMBL/GenBank/DDBJ whole genome shotgun (WGS) entry which is preliminary data.</text>
</comment>
<evidence type="ECO:0000313" key="3">
    <source>
        <dbReference type="Proteomes" id="UP001597042"/>
    </source>
</evidence>
<evidence type="ECO:0000313" key="2">
    <source>
        <dbReference type="EMBL" id="MFD0779710.1"/>
    </source>
</evidence>
<dbReference type="InterPro" id="IPR005238">
    <property type="entry name" value="ComB-like"/>
</dbReference>
<dbReference type="Gene3D" id="3.90.1560.10">
    <property type="entry name" value="ComB-like"/>
    <property type="match status" value="1"/>
</dbReference>
<dbReference type="Pfam" id="PF04029">
    <property type="entry name" value="2-ph_phosp"/>
    <property type="match status" value="1"/>
</dbReference>